<sequence>MSARLQPLFDIAELCARKSLTHAILCPGSRCAPLTLAFARHPGIHTRTISDERSAGFIALGMAQHTKLPTVLVCTSGTAAYNFAPAIAEAYFSETPLLVFTADRPAEWIAQQDGQTIHQPGLYGQHVKKTFQLPQDYDHADSMWAINRIVNEAINLSLQVPQGPVHINAPFREPLYPAKDETIAYSEDVRVMEAHPAGSALTEEQKRVISTTWPAFNNVLIVSGQQHDDTNCVSSLNNFFSTHNVPIVGDIICNLHAIEKVVRHADLFLGQSSAAVKKTLQPDLLITIGQSVISKNLKLFLRDYAPKTHWHIQPAGVVADSFKSVTQVFHASPTSFFNFLSTLQFPDTFKQQKQNNYNKFWEVEERRALRTLDEFFPQKEIAELEVVNEVIKQLPPDANLHLANSMSVRYANFIGLTASQKDIHVFANRGTSGIDGCTSTAVGHALASARPNVLITGDLAFFYDRNAFWHNYPLPNLRVVLLNNHGGIIFKIIDGPGTVPEADEYFVTQQKLNAKKLCEEFGFEHLKLDNKRKVKNLLKDFFEPDGQTKVLELESDSTLNKALFDHLKQKINKSYEL</sequence>
<organism evidence="9 10">
    <name type="scientific">Chryseolinea lacunae</name>
    <dbReference type="NCBI Taxonomy" id="2801331"/>
    <lineage>
        <taxon>Bacteria</taxon>
        <taxon>Pseudomonadati</taxon>
        <taxon>Bacteroidota</taxon>
        <taxon>Cytophagia</taxon>
        <taxon>Cytophagales</taxon>
        <taxon>Fulvivirgaceae</taxon>
        <taxon>Chryseolinea</taxon>
    </lineage>
</organism>
<dbReference type="HAMAP" id="MF_01659">
    <property type="entry name" value="MenD"/>
    <property type="match status" value="1"/>
</dbReference>
<evidence type="ECO:0000259" key="8">
    <source>
        <dbReference type="Pfam" id="PF16582"/>
    </source>
</evidence>
<keyword evidence="4 6" id="KW-0786">Thiamine pyrophosphate</keyword>
<name>A0ABS1KX09_9BACT</name>
<reference evidence="9 10" key="1">
    <citation type="submission" date="2021-01" db="EMBL/GenBank/DDBJ databases">
        <title>Chryseolinea sp. Jin1 Genome sequencing and assembly.</title>
        <authorList>
            <person name="Kim I."/>
        </authorList>
    </citation>
    <scope>NUCLEOTIDE SEQUENCE [LARGE SCALE GENOMIC DNA]</scope>
    <source>
        <strain evidence="9 10">Jin1</strain>
    </source>
</reference>
<accession>A0ABS1KX09</accession>
<dbReference type="NCBIfam" id="TIGR00173">
    <property type="entry name" value="menD"/>
    <property type="match status" value="1"/>
</dbReference>
<keyword evidence="10" id="KW-1185">Reference proteome</keyword>
<comment type="cofactor">
    <cofactor evidence="6">
        <name>Mg(2+)</name>
        <dbReference type="ChEBI" id="CHEBI:18420"/>
    </cofactor>
    <cofactor evidence="6">
        <name>Mn(2+)</name>
        <dbReference type="ChEBI" id="CHEBI:29035"/>
    </cofactor>
</comment>
<dbReference type="Pfam" id="PF02776">
    <property type="entry name" value="TPP_enzyme_N"/>
    <property type="match status" value="1"/>
</dbReference>
<comment type="caution">
    <text evidence="9">The sequence shown here is derived from an EMBL/GenBank/DDBJ whole genome shotgun (WGS) entry which is preliminary data.</text>
</comment>
<dbReference type="RefSeq" id="WP_202013173.1">
    <property type="nucleotide sequence ID" value="NZ_JAERRB010000008.1"/>
</dbReference>
<comment type="subunit">
    <text evidence="6">Homodimer.</text>
</comment>
<dbReference type="GO" id="GO:0070204">
    <property type="term" value="F:2-succinyl-5-enolpyruvyl-6-hydroxy-3-cyclohexene-1-carboxylic-acid synthase activity"/>
    <property type="evidence" value="ECO:0007669"/>
    <property type="project" value="UniProtKB-EC"/>
</dbReference>
<dbReference type="InterPro" id="IPR032264">
    <property type="entry name" value="MenD_middle"/>
</dbReference>
<feature type="domain" description="Menaquinone biosynthesis protein MenD middle" evidence="8">
    <location>
        <begin position="235"/>
        <end position="401"/>
    </location>
</feature>
<evidence type="ECO:0000256" key="1">
    <source>
        <dbReference type="ARBA" id="ARBA00022679"/>
    </source>
</evidence>
<dbReference type="EMBL" id="JAERRB010000008">
    <property type="protein sequence ID" value="MBL0743743.1"/>
    <property type="molecule type" value="Genomic_DNA"/>
</dbReference>
<keyword evidence="1 6" id="KW-0808">Transferase</keyword>
<evidence type="ECO:0000313" key="10">
    <source>
        <dbReference type="Proteomes" id="UP000613030"/>
    </source>
</evidence>
<dbReference type="InterPro" id="IPR029061">
    <property type="entry name" value="THDP-binding"/>
</dbReference>
<keyword evidence="5 6" id="KW-0464">Manganese</keyword>
<proteinExistence type="inferred from homology"/>
<dbReference type="PANTHER" id="PTHR42916">
    <property type="entry name" value="2-SUCCINYL-5-ENOLPYRUVYL-6-HYDROXY-3-CYCLOHEXENE-1-CARBOXYLATE SYNTHASE"/>
    <property type="match status" value="1"/>
</dbReference>
<feature type="domain" description="Thiamine pyrophosphate enzyme N-terminal TPP-binding" evidence="7">
    <location>
        <begin position="11"/>
        <end position="115"/>
    </location>
</feature>
<dbReference type="PANTHER" id="PTHR42916:SF1">
    <property type="entry name" value="PROTEIN PHYLLO, CHLOROPLASTIC"/>
    <property type="match status" value="1"/>
</dbReference>
<dbReference type="SUPFAM" id="SSF52518">
    <property type="entry name" value="Thiamin diphosphate-binding fold (THDP-binding)"/>
    <property type="match status" value="2"/>
</dbReference>
<gene>
    <name evidence="6 9" type="primary">menD</name>
    <name evidence="9" type="ORF">JI741_21110</name>
</gene>
<dbReference type="CDD" id="cd07037">
    <property type="entry name" value="TPP_PYR_MenD"/>
    <property type="match status" value="1"/>
</dbReference>
<dbReference type="Gene3D" id="3.40.50.970">
    <property type="match status" value="2"/>
</dbReference>
<dbReference type="CDD" id="cd02009">
    <property type="entry name" value="TPP_SHCHC_synthase"/>
    <property type="match status" value="1"/>
</dbReference>
<keyword evidence="2 6" id="KW-0479">Metal-binding</keyword>
<comment type="pathway">
    <text evidence="6">Quinol/quinone metabolism; 1,4-dihydroxy-2-naphthoate biosynthesis; 1,4-dihydroxy-2-naphthoate from chorismate: step 2/7.</text>
</comment>
<protein>
    <recommendedName>
        <fullName evidence="6">2-succinyl-5-enolpyruvyl-6-hydroxy-3-cyclohexene-1-carboxylate synthase</fullName>
        <shortName evidence="6">SEPHCHC synthase</shortName>
        <ecNumber evidence="6">2.2.1.9</ecNumber>
    </recommendedName>
    <alternativeName>
        <fullName evidence="6">Menaquinone biosynthesis protein MenD</fullName>
    </alternativeName>
</protein>
<evidence type="ECO:0000256" key="4">
    <source>
        <dbReference type="ARBA" id="ARBA00023052"/>
    </source>
</evidence>
<comment type="similarity">
    <text evidence="6">Belongs to the TPP enzyme family. MenD subfamily.</text>
</comment>
<dbReference type="Proteomes" id="UP000613030">
    <property type="component" value="Unassembled WGS sequence"/>
</dbReference>
<evidence type="ECO:0000256" key="3">
    <source>
        <dbReference type="ARBA" id="ARBA00022842"/>
    </source>
</evidence>
<evidence type="ECO:0000256" key="2">
    <source>
        <dbReference type="ARBA" id="ARBA00022723"/>
    </source>
</evidence>
<keyword evidence="6" id="KW-0474">Menaquinone biosynthesis</keyword>
<dbReference type="InterPro" id="IPR004433">
    <property type="entry name" value="MenaQ_synth_MenD"/>
</dbReference>
<comment type="function">
    <text evidence="6">Catalyzes the thiamine diphosphate-dependent decarboxylation of 2-oxoglutarate and the subsequent addition of the resulting succinic semialdehyde-thiamine pyrophosphate anion to isochorismate to yield 2-succinyl-5-enolpyruvyl-6-hydroxy-3-cyclohexene-1-carboxylate (SEPHCHC).</text>
</comment>
<evidence type="ECO:0000256" key="5">
    <source>
        <dbReference type="ARBA" id="ARBA00023211"/>
    </source>
</evidence>
<dbReference type="PIRSF" id="PIRSF004983">
    <property type="entry name" value="MenD"/>
    <property type="match status" value="1"/>
</dbReference>
<comment type="pathway">
    <text evidence="6">Quinol/quinone metabolism; menaquinone biosynthesis.</text>
</comment>
<keyword evidence="3 6" id="KW-0460">Magnesium</keyword>
<dbReference type="Gene3D" id="3.40.50.1220">
    <property type="entry name" value="TPP-binding domain"/>
    <property type="match status" value="1"/>
</dbReference>
<comment type="catalytic activity">
    <reaction evidence="6">
        <text>isochorismate + 2-oxoglutarate + H(+) = 5-enolpyruvoyl-6-hydroxy-2-succinyl-cyclohex-3-ene-1-carboxylate + CO2</text>
        <dbReference type="Rhea" id="RHEA:25593"/>
        <dbReference type="ChEBI" id="CHEBI:15378"/>
        <dbReference type="ChEBI" id="CHEBI:16526"/>
        <dbReference type="ChEBI" id="CHEBI:16810"/>
        <dbReference type="ChEBI" id="CHEBI:29780"/>
        <dbReference type="ChEBI" id="CHEBI:58818"/>
        <dbReference type="EC" id="2.2.1.9"/>
    </reaction>
</comment>
<evidence type="ECO:0000313" key="9">
    <source>
        <dbReference type="EMBL" id="MBL0743743.1"/>
    </source>
</evidence>
<dbReference type="InterPro" id="IPR012001">
    <property type="entry name" value="Thiamin_PyroP_enz_TPP-bd_dom"/>
</dbReference>
<evidence type="ECO:0000259" key="7">
    <source>
        <dbReference type="Pfam" id="PF02776"/>
    </source>
</evidence>
<evidence type="ECO:0000256" key="6">
    <source>
        <dbReference type="HAMAP-Rule" id="MF_01659"/>
    </source>
</evidence>
<dbReference type="Pfam" id="PF16582">
    <property type="entry name" value="TPP_enzyme_M_2"/>
    <property type="match status" value="1"/>
</dbReference>
<dbReference type="EC" id="2.2.1.9" evidence="6"/>
<comment type="cofactor">
    <cofactor evidence="6">
        <name>thiamine diphosphate</name>
        <dbReference type="ChEBI" id="CHEBI:58937"/>
    </cofactor>
    <text evidence="6">Binds 1 thiamine pyrophosphate per subunit.</text>
</comment>